<evidence type="ECO:0000256" key="3">
    <source>
        <dbReference type="SAM" id="MobiDB-lite"/>
    </source>
</evidence>
<accession>A0A6G1FV33</accession>
<feature type="compositionally biased region" description="Polar residues" evidence="3">
    <location>
        <begin position="227"/>
        <end position="239"/>
    </location>
</feature>
<dbReference type="SUPFAM" id="SSF49899">
    <property type="entry name" value="Concanavalin A-like lectins/glucanases"/>
    <property type="match status" value="1"/>
</dbReference>
<dbReference type="InterPro" id="IPR002594">
    <property type="entry name" value="GH12"/>
</dbReference>
<dbReference type="AlphaFoldDB" id="A0A6G1FV33"/>
<dbReference type="GO" id="GO:0030246">
    <property type="term" value="F:carbohydrate binding"/>
    <property type="evidence" value="ECO:0007669"/>
    <property type="project" value="UniProtKB-KW"/>
</dbReference>
<evidence type="ECO:0000313" key="5">
    <source>
        <dbReference type="Proteomes" id="UP000504638"/>
    </source>
</evidence>
<dbReference type="EMBL" id="ML975172">
    <property type="protein sequence ID" value="KAF1809566.1"/>
    <property type="molecule type" value="Genomic_DNA"/>
</dbReference>
<dbReference type="RefSeq" id="XP_033531197.1">
    <property type="nucleotide sequence ID" value="XM_033676692.1"/>
</dbReference>
<gene>
    <name evidence="4 6" type="ORF">P152DRAFT_403157</name>
</gene>
<reference evidence="6" key="2">
    <citation type="submission" date="2020-04" db="EMBL/GenBank/DDBJ databases">
        <authorList>
            <consortium name="NCBI Genome Project"/>
        </authorList>
    </citation>
    <scope>NUCLEOTIDE SEQUENCE</scope>
    <source>
        <strain evidence="6">CBS 781.70</strain>
    </source>
</reference>
<dbReference type="Proteomes" id="UP000504638">
    <property type="component" value="Unplaced"/>
</dbReference>
<dbReference type="InterPro" id="IPR013320">
    <property type="entry name" value="ConA-like_dom_sf"/>
</dbReference>
<dbReference type="InterPro" id="IPR013319">
    <property type="entry name" value="GH11/12"/>
</dbReference>
<keyword evidence="2" id="KW-0378">Hydrolase</keyword>
<name>A0A6G1FV33_9PEZI</name>
<evidence type="ECO:0000256" key="1">
    <source>
        <dbReference type="ARBA" id="ARBA00005519"/>
    </source>
</evidence>
<keyword evidence="4" id="KW-0430">Lectin</keyword>
<dbReference type="OrthoDB" id="89349at2759"/>
<organism evidence="4">
    <name type="scientific">Eremomyces bilateralis CBS 781.70</name>
    <dbReference type="NCBI Taxonomy" id="1392243"/>
    <lineage>
        <taxon>Eukaryota</taxon>
        <taxon>Fungi</taxon>
        <taxon>Dikarya</taxon>
        <taxon>Ascomycota</taxon>
        <taxon>Pezizomycotina</taxon>
        <taxon>Dothideomycetes</taxon>
        <taxon>Dothideomycetes incertae sedis</taxon>
        <taxon>Eremomycetales</taxon>
        <taxon>Eremomycetaceae</taxon>
        <taxon>Eremomyces</taxon>
    </lineage>
</organism>
<dbReference type="GeneID" id="54417262"/>
<comment type="similarity">
    <text evidence="1 2">Belongs to the glycosyl hydrolase 12 (cellulase H) family.</text>
</comment>
<evidence type="ECO:0000256" key="2">
    <source>
        <dbReference type="RuleBase" id="RU361163"/>
    </source>
</evidence>
<feature type="region of interest" description="Disordered" evidence="3">
    <location>
        <begin position="227"/>
        <end position="247"/>
    </location>
</feature>
<dbReference type="PANTHER" id="PTHR34002:SF11">
    <property type="entry name" value="CONCANAVALIN A-LIKE LECTIN_GLUCANASE"/>
    <property type="match status" value="1"/>
</dbReference>
<proteinExistence type="inferred from homology"/>
<dbReference type="PANTHER" id="PTHR34002">
    <property type="entry name" value="BLR1656 PROTEIN"/>
    <property type="match status" value="1"/>
</dbReference>
<sequence length="271" mass="29440">VIVVTNVWNPTEHGEQCMKVTNEGSAFEVNWQWETDRGTVHSFPHVKFNSDALPTPLANISGLKLSGNWSFVAGDVAALDSSFDAAGLVANSVTANVAIDMFVDADPAKSQNETLAKYEILIWLGTIGQPYPLGWNEPTWNFQLEDAKYTLYRGTNQRGTTSFTWFPPINTTSFDTDFYPLLQFLIDNDLIDPSLNLGLVEFGQEAFYSTGKVTFAVNGYNMNLTKRDGGSQTVGTENPSGEAGEESGAAAVRTGGLGALLGLLAILYTFL</sequence>
<keyword evidence="2" id="KW-0326">Glycosidase</keyword>
<dbReference type="GO" id="GO:0008810">
    <property type="term" value="F:cellulase activity"/>
    <property type="evidence" value="ECO:0007669"/>
    <property type="project" value="InterPro"/>
</dbReference>
<dbReference type="GO" id="GO:0000272">
    <property type="term" value="P:polysaccharide catabolic process"/>
    <property type="evidence" value="ECO:0007669"/>
    <property type="project" value="UniProtKB-KW"/>
</dbReference>
<keyword evidence="5" id="KW-1185">Reference proteome</keyword>
<evidence type="ECO:0000313" key="4">
    <source>
        <dbReference type="EMBL" id="KAF1809566.1"/>
    </source>
</evidence>
<dbReference type="Pfam" id="PF01670">
    <property type="entry name" value="Glyco_hydro_12"/>
    <property type="match status" value="1"/>
</dbReference>
<evidence type="ECO:0000313" key="6">
    <source>
        <dbReference type="RefSeq" id="XP_033531197.1"/>
    </source>
</evidence>
<feature type="non-terminal residue" evidence="4">
    <location>
        <position position="1"/>
    </location>
</feature>
<keyword evidence="2" id="KW-0624">Polysaccharide degradation</keyword>
<keyword evidence="2" id="KW-0119">Carbohydrate metabolism</keyword>
<reference evidence="6" key="3">
    <citation type="submission" date="2025-04" db="UniProtKB">
        <authorList>
            <consortium name="RefSeq"/>
        </authorList>
    </citation>
    <scope>IDENTIFICATION</scope>
    <source>
        <strain evidence="6">CBS 781.70</strain>
    </source>
</reference>
<reference evidence="4 6" key="1">
    <citation type="submission" date="2020-01" db="EMBL/GenBank/DDBJ databases">
        <authorList>
            <consortium name="DOE Joint Genome Institute"/>
            <person name="Haridas S."/>
            <person name="Albert R."/>
            <person name="Binder M."/>
            <person name="Bloem J."/>
            <person name="Labutti K."/>
            <person name="Salamov A."/>
            <person name="Andreopoulos B."/>
            <person name="Baker S.E."/>
            <person name="Barry K."/>
            <person name="Bills G."/>
            <person name="Bluhm B.H."/>
            <person name="Cannon C."/>
            <person name="Castanera R."/>
            <person name="Culley D.E."/>
            <person name="Daum C."/>
            <person name="Ezra D."/>
            <person name="Gonzalez J.B."/>
            <person name="Henrissat B."/>
            <person name="Kuo A."/>
            <person name="Liang C."/>
            <person name="Lipzen A."/>
            <person name="Lutzoni F."/>
            <person name="Magnuson J."/>
            <person name="Mondo S."/>
            <person name="Nolan M."/>
            <person name="Ohm R."/>
            <person name="Pangilinan J."/>
            <person name="Park H.-J."/>
            <person name="Ramirez L."/>
            <person name="Alfaro M."/>
            <person name="Sun H."/>
            <person name="Tritt A."/>
            <person name="Yoshinaga Y."/>
            <person name="Zwiers L.-H."/>
            <person name="Turgeon B.G."/>
            <person name="Goodwin S.B."/>
            <person name="Spatafora J.W."/>
            <person name="Crous P.W."/>
            <person name="Grigoriev I.V."/>
        </authorList>
    </citation>
    <scope>NUCLEOTIDE SEQUENCE</scope>
    <source>
        <strain evidence="4 6">CBS 781.70</strain>
    </source>
</reference>
<protein>
    <submittedName>
        <fullName evidence="4 6">Concanavalin A-like lectin/glucanase</fullName>
    </submittedName>
</protein>
<dbReference type="Gene3D" id="2.60.120.180">
    <property type="match status" value="1"/>
</dbReference>